<dbReference type="PANTHER" id="PTHR30485">
    <property type="entry name" value="NI/FE-HYDROGENASE 1 B-TYPE CYTOCHROME SUBUNIT"/>
    <property type="match status" value="1"/>
</dbReference>
<protein>
    <submittedName>
        <fullName evidence="8">DUF4405 domain-containing protein</fullName>
    </submittedName>
</protein>
<dbReference type="AlphaFoldDB" id="A0A5C4N8X9"/>
<sequence length="282" mass="31340">MDIERTGRGPLVYRQNVWTRLTHWIWAVALFLLLLSGLQIFNAHPALYIGEQSGFAFDNAVLVIGAEPHEAGPLEPRGEPPPPAVGTVTLFGQRFEATGLLGWSGGEARAFPSWATIPSYQDLATGRVVHLFFAWVLVATLLLWLLASTLNGHLREVIPGWRDLRALSGDIADHARLRLHYRRRYSVLQKLSYFGVLFLLLPGMVLTGLCMSPSFNAAAPWLLDVFGGRQTARTLHFVEMVLLVLFVVVHILMALLAGPLNELRSIVTGWYRLSPGEDPDAR</sequence>
<keyword evidence="5 6" id="KW-0472">Membrane</keyword>
<dbReference type="PANTHER" id="PTHR30485:SF1">
    <property type="entry name" value="CYTOCHROME YDHU-RELATED"/>
    <property type="match status" value="1"/>
</dbReference>
<evidence type="ECO:0000313" key="8">
    <source>
        <dbReference type="EMBL" id="TNC61956.1"/>
    </source>
</evidence>
<dbReference type="Gene3D" id="1.20.950.20">
    <property type="entry name" value="Transmembrane di-heme cytochromes, Chain C"/>
    <property type="match status" value="2"/>
</dbReference>
<dbReference type="Pfam" id="PF01292">
    <property type="entry name" value="Ni_hydr_CYTB"/>
    <property type="match status" value="1"/>
</dbReference>
<evidence type="ECO:0000256" key="6">
    <source>
        <dbReference type="SAM" id="Phobius"/>
    </source>
</evidence>
<evidence type="ECO:0000313" key="9">
    <source>
        <dbReference type="Proteomes" id="UP000305709"/>
    </source>
</evidence>
<keyword evidence="3 6" id="KW-0812">Transmembrane</keyword>
<keyword evidence="4 6" id="KW-1133">Transmembrane helix</keyword>
<dbReference type="InterPro" id="IPR051542">
    <property type="entry name" value="Hydrogenase_cytochrome"/>
</dbReference>
<dbReference type="EMBL" id="VDFV01000062">
    <property type="protein sequence ID" value="TNC61956.1"/>
    <property type="molecule type" value="Genomic_DNA"/>
</dbReference>
<comment type="caution">
    <text evidence="8">The sequence shown here is derived from an EMBL/GenBank/DDBJ whole genome shotgun (WGS) entry which is preliminary data.</text>
</comment>
<evidence type="ECO:0000259" key="7">
    <source>
        <dbReference type="Pfam" id="PF01292"/>
    </source>
</evidence>
<name>A0A5C4N8X9_9RHOB</name>
<feature type="transmembrane region" description="Helical" evidence="6">
    <location>
        <begin position="128"/>
        <end position="147"/>
    </location>
</feature>
<dbReference type="GO" id="GO:0022904">
    <property type="term" value="P:respiratory electron transport chain"/>
    <property type="evidence" value="ECO:0007669"/>
    <property type="project" value="InterPro"/>
</dbReference>
<dbReference type="Proteomes" id="UP000305709">
    <property type="component" value="Unassembled WGS sequence"/>
</dbReference>
<dbReference type="GO" id="GO:0005886">
    <property type="term" value="C:plasma membrane"/>
    <property type="evidence" value="ECO:0007669"/>
    <property type="project" value="UniProtKB-SubCell"/>
</dbReference>
<evidence type="ECO:0000256" key="4">
    <source>
        <dbReference type="ARBA" id="ARBA00022989"/>
    </source>
</evidence>
<dbReference type="GO" id="GO:0009055">
    <property type="term" value="F:electron transfer activity"/>
    <property type="evidence" value="ECO:0007669"/>
    <property type="project" value="InterPro"/>
</dbReference>
<feature type="domain" description="Cytochrome b561 bacterial/Ni-hydrogenase" evidence="7">
    <location>
        <begin position="14"/>
        <end position="269"/>
    </location>
</feature>
<gene>
    <name evidence="8" type="ORF">FHG71_20775</name>
</gene>
<comment type="subcellular location">
    <subcellularLocation>
        <location evidence="1">Cell membrane</location>
        <topology evidence="1">Multi-pass membrane protein</topology>
    </subcellularLocation>
</comment>
<evidence type="ECO:0000256" key="2">
    <source>
        <dbReference type="ARBA" id="ARBA00022475"/>
    </source>
</evidence>
<keyword evidence="9" id="KW-1185">Reference proteome</keyword>
<dbReference type="InterPro" id="IPR016174">
    <property type="entry name" value="Di-haem_cyt_TM"/>
</dbReference>
<organism evidence="8 9">
    <name type="scientific">Rubellimicrobium roseum</name>
    <dbReference type="NCBI Taxonomy" id="687525"/>
    <lineage>
        <taxon>Bacteria</taxon>
        <taxon>Pseudomonadati</taxon>
        <taxon>Pseudomonadota</taxon>
        <taxon>Alphaproteobacteria</taxon>
        <taxon>Rhodobacterales</taxon>
        <taxon>Roseobacteraceae</taxon>
        <taxon>Rubellimicrobium</taxon>
    </lineage>
</organism>
<dbReference type="GO" id="GO:0020037">
    <property type="term" value="F:heme binding"/>
    <property type="evidence" value="ECO:0007669"/>
    <property type="project" value="TreeGrafter"/>
</dbReference>
<evidence type="ECO:0000256" key="3">
    <source>
        <dbReference type="ARBA" id="ARBA00022692"/>
    </source>
</evidence>
<feature type="transmembrane region" description="Helical" evidence="6">
    <location>
        <begin position="21"/>
        <end position="41"/>
    </location>
</feature>
<evidence type="ECO:0000256" key="1">
    <source>
        <dbReference type="ARBA" id="ARBA00004651"/>
    </source>
</evidence>
<dbReference type="OrthoDB" id="9781740at2"/>
<evidence type="ECO:0000256" key="5">
    <source>
        <dbReference type="ARBA" id="ARBA00023136"/>
    </source>
</evidence>
<proteinExistence type="predicted"/>
<reference evidence="8 9" key="1">
    <citation type="submission" date="2019-06" db="EMBL/GenBank/DDBJ databases">
        <authorList>
            <person name="Jiang L."/>
        </authorList>
    </citation>
    <scope>NUCLEOTIDE SEQUENCE [LARGE SCALE GENOMIC DNA]</scope>
    <source>
        <strain evidence="8 9">YIM 48858</strain>
    </source>
</reference>
<dbReference type="SUPFAM" id="SSF81342">
    <property type="entry name" value="Transmembrane di-heme cytochromes"/>
    <property type="match status" value="1"/>
</dbReference>
<dbReference type="RefSeq" id="WP_139083612.1">
    <property type="nucleotide sequence ID" value="NZ_VDFV01000062.1"/>
</dbReference>
<keyword evidence="2" id="KW-1003">Cell membrane</keyword>
<feature type="transmembrane region" description="Helical" evidence="6">
    <location>
        <begin position="191"/>
        <end position="215"/>
    </location>
</feature>
<dbReference type="InterPro" id="IPR011577">
    <property type="entry name" value="Cyt_b561_bac/Ni-Hgenase"/>
</dbReference>
<feature type="transmembrane region" description="Helical" evidence="6">
    <location>
        <begin position="235"/>
        <end position="256"/>
    </location>
</feature>
<accession>A0A5C4N8X9</accession>